<sequence length="97" mass="11690">MAFFLTKKAKDDLKTIARYTHKEWGIRQRDNYLKQLDDVFFSLSIAPEKGLKCDYIRLNYRKFWVGRHIVFYLLIDNLDIEIVRILHESMDIEVHLG</sequence>
<comment type="similarity">
    <text evidence="2">Belongs to the RelE toxin family.</text>
</comment>
<reference evidence="4" key="1">
    <citation type="submission" date="2012-06" db="EMBL/GenBank/DDBJ databases">
        <title>The complete genome of Belliella baltica DSM 15883.</title>
        <authorList>
            <person name="Lucas S."/>
            <person name="Copeland A."/>
            <person name="Lapidus A."/>
            <person name="Goodwin L."/>
            <person name="Pitluck S."/>
            <person name="Peters L."/>
            <person name="Mikhailova N."/>
            <person name="Davenport K."/>
            <person name="Kyrpides N."/>
            <person name="Mavromatis K."/>
            <person name="Pagani I."/>
            <person name="Ivanova N."/>
            <person name="Ovchinnikova G."/>
            <person name="Zeytun A."/>
            <person name="Detter J.C."/>
            <person name="Han C."/>
            <person name="Land M."/>
            <person name="Hauser L."/>
            <person name="Markowitz V."/>
            <person name="Cheng J.-F."/>
            <person name="Hugenholtz P."/>
            <person name="Woyke T."/>
            <person name="Wu D."/>
            <person name="Tindall B."/>
            <person name="Pomrenke H."/>
            <person name="Brambilla E."/>
            <person name="Klenk H.-P."/>
            <person name="Eisen J.A."/>
        </authorList>
    </citation>
    <scope>NUCLEOTIDE SEQUENCE [LARGE SCALE GENOMIC DNA]</scope>
    <source>
        <strain evidence="4">DSM 15883 / CIP 108006 / LMG 21964 / BA134</strain>
    </source>
</reference>
<dbReference type="Proteomes" id="UP000006050">
    <property type="component" value="Chromosome"/>
</dbReference>
<dbReference type="InterPro" id="IPR035093">
    <property type="entry name" value="RelE/ParE_toxin_dom_sf"/>
</dbReference>
<protein>
    <recommendedName>
        <fullName evidence="2">Toxin</fullName>
    </recommendedName>
</protein>
<evidence type="ECO:0000313" key="3">
    <source>
        <dbReference type="EMBL" id="AFL83439.1"/>
    </source>
</evidence>
<organism evidence="3 4">
    <name type="scientific">Belliella baltica (strain DSM 15883 / CIP 108006 / LMG 21964 / BA134)</name>
    <dbReference type="NCBI Taxonomy" id="866536"/>
    <lineage>
        <taxon>Bacteria</taxon>
        <taxon>Pseudomonadati</taxon>
        <taxon>Bacteroidota</taxon>
        <taxon>Cytophagia</taxon>
        <taxon>Cytophagales</taxon>
        <taxon>Cyclobacteriaceae</taxon>
        <taxon>Belliella</taxon>
    </lineage>
</organism>
<dbReference type="InterPro" id="IPR007712">
    <property type="entry name" value="RelE/ParE_toxin"/>
</dbReference>
<evidence type="ECO:0000313" key="4">
    <source>
        <dbReference type="Proteomes" id="UP000006050"/>
    </source>
</evidence>
<dbReference type="InterPro" id="IPR028344">
    <property type="entry name" value="ParE1/4"/>
</dbReference>
<proteinExistence type="inferred from homology"/>
<name>I3Z2H1_BELBD</name>
<keyword evidence="1" id="KW-1277">Toxin-antitoxin system</keyword>
<dbReference type="STRING" id="866536.Belba_0789"/>
<dbReference type="Pfam" id="PF05016">
    <property type="entry name" value="ParE_toxin"/>
    <property type="match status" value="1"/>
</dbReference>
<dbReference type="HOGENOM" id="CLU_147162_3_0_10"/>
<accession>I3Z2H1</accession>
<dbReference type="Gene3D" id="3.30.2310.20">
    <property type="entry name" value="RelE-like"/>
    <property type="match status" value="1"/>
</dbReference>
<gene>
    <name evidence="3" type="ordered locus">Belba_0789</name>
</gene>
<evidence type="ECO:0000256" key="2">
    <source>
        <dbReference type="PIRNR" id="PIRNR029218"/>
    </source>
</evidence>
<dbReference type="eggNOG" id="COG3668">
    <property type="taxonomic scope" value="Bacteria"/>
</dbReference>
<dbReference type="RefSeq" id="WP_014771447.1">
    <property type="nucleotide sequence ID" value="NC_018010.1"/>
</dbReference>
<evidence type="ECO:0000256" key="1">
    <source>
        <dbReference type="ARBA" id="ARBA00022649"/>
    </source>
</evidence>
<dbReference type="EMBL" id="CP003281">
    <property type="protein sequence ID" value="AFL83439.1"/>
    <property type="molecule type" value="Genomic_DNA"/>
</dbReference>
<dbReference type="PIRSF" id="PIRSF029218">
    <property type="entry name" value="ParE"/>
    <property type="match status" value="1"/>
</dbReference>
<dbReference type="KEGG" id="bbd:Belba_0789"/>
<dbReference type="AlphaFoldDB" id="I3Z2H1"/>
<keyword evidence="4" id="KW-1185">Reference proteome</keyword>